<keyword evidence="2" id="KW-0347">Helicase</keyword>
<dbReference type="GO" id="GO:0004386">
    <property type="term" value="F:helicase activity"/>
    <property type="evidence" value="ECO:0007669"/>
    <property type="project" value="UniProtKB-KW"/>
</dbReference>
<organism evidence="2 3">
    <name type="scientific">Gigaspora margarita</name>
    <dbReference type="NCBI Taxonomy" id="4874"/>
    <lineage>
        <taxon>Eukaryota</taxon>
        <taxon>Fungi</taxon>
        <taxon>Fungi incertae sedis</taxon>
        <taxon>Mucoromycota</taxon>
        <taxon>Glomeromycotina</taxon>
        <taxon>Glomeromycetes</taxon>
        <taxon>Diversisporales</taxon>
        <taxon>Gigasporaceae</taxon>
        <taxon>Gigaspora</taxon>
    </lineage>
</organism>
<accession>A0A8H3XGC3</accession>
<keyword evidence="2" id="KW-0378">Hydrolase</keyword>
<sequence>MWAYLLPEVFRKTLISEKAICLNKKYNKVIKTFLSSEPLKELQNKSTTSTAEDTATKQVDSKTLTPVDEDANAIYINKLGLLGREDLLSKTTTLAKETFDQATSPIEVVSTRVPQFDLI</sequence>
<dbReference type="Proteomes" id="UP000439903">
    <property type="component" value="Unassembled WGS sequence"/>
</dbReference>
<feature type="region of interest" description="Disordered" evidence="1">
    <location>
        <begin position="41"/>
        <end position="62"/>
    </location>
</feature>
<evidence type="ECO:0000313" key="3">
    <source>
        <dbReference type="Proteomes" id="UP000439903"/>
    </source>
</evidence>
<protein>
    <submittedName>
        <fullName evidence="2">ATP dependent DNA helicase</fullName>
    </submittedName>
</protein>
<dbReference type="AlphaFoldDB" id="A0A8H3XGC3"/>
<dbReference type="EMBL" id="WTPW01001089">
    <property type="protein sequence ID" value="KAF0457843.1"/>
    <property type="molecule type" value="Genomic_DNA"/>
</dbReference>
<gene>
    <name evidence="2" type="ORF">F8M41_001091</name>
</gene>
<keyword evidence="3" id="KW-1185">Reference proteome</keyword>
<reference evidence="2 3" key="1">
    <citation type="journal article" date="2019" name="Environ. Microbiol.">
        <title>At the nexus of three kingdoms: the genome of the mycorrhizal fungus Gigaspora margarita provides insights into plant, endobacterial and fungal interactions.</title>
        <authorList>
            <person name="Venice F."/>
            <person name="Ghignone S."/>
            <person name="Salvioli di Fossalunga A."/>
            <person name="Amselem J."/>
            <person name="Novero M."/>
            <person name="Xianan X."/>
            <person name="Sedzielewska Toro K."/>
            <person name="Morin E."/>
            <person name="Lipzen A."/>
            <person name="Grigoriev I.V."/>
            <person name="Henrissat B."/>
            <person name="Martin F.M."/>
            <person name="Bonfante P."/>
        </authorList>
    </citation>
    <scope>NUCLEOTIDE SEQUENCE [LARGE SCALE GENOMIC DNA]</scope>
    <source>
        <strain evidence="2 3">BEG34</strain>
    </source>
</reference>
<dbReference type="OrthoDB" id="2411869at2759"/>
<keyword evidence="2" id="KW-0067">ATP-binding</keyword>
<evidence type="ECO:0000313" key="2">
    <source>
        <dbReference type="EMBL" id="KAF0457843.1"/>
    </source>
</evidence>
<proteinExistence type="predicted"/>
<feature type="compositionally biased region" description="Polar residues" evidence="1">
    <location>
        <begin position="44"/>
        <end position="62"/>
    </location>
</feature>
<name>A0A8H3XGC3_GIGMA</name>
<keyword evidence="2" id="KW-0547">Nucleotide-binding</keyword>
<evidence type="ECO:0000256" key="1">
    <source>
        <dbReference type="SAM" id="MobiDB-lite"/>
    </source>
</evidence>
<comment type="caution">
    <text evidence="2">The sequence shown here is derived from an EMBL/GenBank/DDBJ whole genome shotgun (WGS) entry which is preliminary data.</text>
</comment>